<dbReference type="Proteomes" id="UP000289738">
    <property type="component" value="Chromosome B07"/>
</dbReference>
<feature type="compositionally biased region" description="Basic and acidic residues" evidence="6">
    <location>
        <begin position="353"/>
        <end position="392"/>
    </location>
</feature>
<keyword evidence="2" id="KW-1003">Cell membrane</keyword>
<reference evidence="8 9" key="1">
    <citation type="submission" date="2019-01" db="EMBL/GenBank/DDBJ databases">
        <title>Sequencing of cultivated peanut Arachis hypogaea provides insights into genome evolution and oil improvement.</title>
        <authorList>
            <person name="Chen X."/>
        </authorList>
    </citation>
    <scope>NUCLEOTIDE SEQUENCE [LARGE SCALE GENOMIC DNA]</scope>
    <source>
        <strain evidence="9">cv. Fuhuasheng</strain>
        <tissue evidence="8">Leaves</tissue>
    </source>
</reference>
<proteinExistence type="inferred from homology"/>
<feature type="region of interest" description="Disordered" evidence="6">
    <location>
        <begin position="312"/>
        <end position="392"/>
    </location>
</feature>
<dbReference type="CDD" id="cd06464">
    <property type="entry name" value="ACD_sHsps-like"/>
    <property type="match status" value="2"/>
</dbReference>
<dbReference type="SUPFAM" id="SSF49764">
    <property type="entry name" value="HSP20-like chaperones"/>
    <property type="match status" value="1"/>
</dbReference>
<evidence type="ECO:0000256" key="6">
    <source>
        <dbReference type="SAM" id="MobiDB-lite"/>
    </source>
</evidence>
<feature type="region of interest" description="Disordered" evidence="6">
    <location>
        <begin position="97"/>
        <end position="256"/>
    </location>
</feature>
<keyword evidence="2" id="KW-0472">Membrane</keyword>
<comment type="caution">
    <text evidence="8">The sequence shown here is derived from an EMBL/GenBank/DDBJ whole genome shotgun (WGS) entry which is preliminary data.</text>
</comment>
<evidence type="ECO:0000256" key="3">
    <source>
        <dbReference type="ARBA" id="ARBA00022821"/>
    </source>
</evidence>
<evidence type="ECO:0000256" key="4">
    <source>
        <dbReference type="PROSITE-ProRule" id="PRU00285"/>
    </source>
</evidence>
<dbReference type="Pfam" id="PF00011">
    <property type="entry name" value="HSP20"/>
    <property type="match status" value="1"/>
</dbReference>
<evidence type="ECO:0000256" key="2">
    <source>
        <dbReference type="ARBA" id="ARBA00022475"/>
    </source>
</evidence>
<dbReference type="PANTHER" id="PTHR43670:SF73">
    <property type="entry name" value="INACTIVE PROTEIN RESTRICTED TEV MOVEMENT 2-LIKE"/>
    <property type="match status" value="1"/>
</dbReference>
<evidence type="ECO:0000256" key="1">
    <source>
        <dbReference type="ARBA" id="ARBA00004162"/>
    </source>
</evidence>
<gene>
    <name evidence="8" type="ORF">Ahy_B07g088352</name>
</gene>
<dbReference type="GO" id="GO:0034605">
    <property type="term" value="P:cellular response to heat"/>
    <property type="evidence" value="ECO:0007669"/>
    <property type="project" value="TreeGrafter"/>
</dbReference>
<feature type="compositionally biased region" description="Basic and acidic residues" evidence="6">
    <location>
        <begin position="334"/>
        <end position="344"/>
    </location>
</feature>
<dbReference type="STRING" id="3818.A0A444YEA9"/>
<organism evidence="8 9">
    <name type="scientific">Arachis hypogaea</name>
    <name type="common">Peanut</name>
    <dbReference type="NCBI Taxonomy" id="3818"/>
    <lineage>
        <taxon>Eukaryota</taxon>
        <taxon>Viridiplantae</taxon>
        <taxon>Streptophyta</taxon>
        <taxon>Embryophyta</taxon>
        <taxon>Tracheophyta</taxon>
        <taxon>Spermatophyta</taxon>
        <taxon>Magnoliopsida</taxon>
        <taxon>eudicotyledons</taxon>
        <taxon>Gunneridae</taxon>
        <taxon>Pentapetalae</taxon>
        <taxon>rosids</taxon>
        <taxon>fabids</taxon>
        <taxon>Fabales</taxon>
        <taxon>Fabaceae</taxon>
        <taxon>Papilionoideae</taxon>
        <taxon>50 kb inversion clade</taxon>
        <taxon>dalbergioids sensu lato</taxon>
        <taxon>Dalbergieae</taxon>
        <taxon>Pterocarpus clade</taxon>
        <taxon>Arachis</taxon>
    </lineage>
</organism>
<dbReference type="AlphaFoldDB" id="A0A444YEA9"/>
<dbReference type="InterPro" id="IPR002068">
    <property type="entry name" value="A-crystallin/Hsp20_dom"/>
</dbReference>
<comment type="subcellular location">
    <subcellularLocation>
        <location evidence="1">Cell membrane</location>
        <topology evidence="1">Single-pass membrane protein</topology>
    </subcellularLocation>
</comment>
<dbReference type="GO" id="GO:0006952">
    <property type="term" value="P:defense response"/>
    <property type="evidence" value="ECO:0007669"/>
    <property type="project" value="UniProtKB-KW"/>
</dbReference>
<dbReference type="PANTHER" id="PTHR43670">
    <property type="entry name" value="HEAT SHOCK PROTEIN 26"/>
    <property type="match status" value="1"/>
</dbReference>
<dbReference type="PROSITE" id="PS01031">
    <property type="entry name" value="SHSP"/>
    <property type="match status" value="1"/>
</dbReference>
<keyword evidence="3" id="KW-0611">Plant defense</keyword>
<dbReference type="InterPro" id="IPR008978">
    <property type="entry name" value="HSP20-like_chaperone"/>
</dbReference>
<sequence length="519" mass="59224">MAQSSAAPNRVYQDFEPFYEWNEDQAIATLTVMLPGFRREQLKVQVTSKPVLRINGEREVTQNVWRRFAKEFNIPSYCDTNEVTAKFERGMLNVKFPKIQGSPPKPQEQANAITSAPEESRAKLEPSQSQSQPQPTQEARLEPPMITKQEDDQQKLSKNENEFETKPKFRSQKSEPELRASTREADQQNLSKSEKESIIKEEKEKSKKSTPSNNNQVVGDDDGDKKVKFKGLSNKEESSLLAPRVNEKEGFRRDHLKVQVTSKPALKLKGERQISPNRWRRFDLEFRIPSDYDLEKVSAKFEFEGSKLQVKFAKLDNKPKETTTNPAEEAVPSRPKEEATEKVHQQNAAQEEVAPKAKEDKAQVRNDSEASDQKIPHKEEKEPSDEKVKNKTEASFKKVAQEKGKANNGITETKNAKPITRFKTKVLDFSQSLGPSNWVYNKEDKDTGINKQKRLVNCSLLTLLVVGIGLCAKTAFSSSRGGSKFQEKVRRERVRGKNVLCEDLAECVVERKRDRWKAV</sequence>
<feature type="compositionally biased region" description="Basic and acidic residues" evidence="6">
    <location>
        <begin position="245"/>
        <end position="256"/>
    </location>
</feature>
<evidence type="ECO:0000256" key="5">
    <source>
        <dbReference type="RuleBase" id="RU003616"/>
    </source>
</evidence>
<evidence type="ECO:0000313" key="8">
    <source>
        <dbReference type="EMBL" id="RYR00245.1"/>
    </source>
</evidence>
<evidence type="ECO:0000259" key="7">
    <source>
        <dbReference type="PROSITE" id="PS01031"/>
    </source>
</evidence>
<dbReference type="EMBL" id="SDMP01000017">
    <property type="protein sequence ID" value="RYR00245.1"/>
    <property type="molecule type" value="Genomic_DNA"/>
</dbReference>
<name>A0A444YEA9_ARAHY</name>
<feature type="compositionally biased region" description="Basic and acidic residues" evidence="6">
    <location>
        <begin position="148"/>
        <end position="207"/>
    </location>
</feature>
<comment type="similarity">
    <text evidence="4 5">Belongs to the small heat shock protein (HSP20) family.</text>
</comment>
<keyword evidence="9" id="KW-1185">Reference proteome</keyword>
<evidence type="ECO:0000313" key="9">
    <source>
        <dbReference type="Proteomes" id="UP000289738"/>
    </source>
</evidence>
<feature type="domain" description="SHSP" evidence="7">
    <location>
        <begin position="10"/>
        <end position="116"/>
    </location>
</feature>
<feature type="compositionally biased region" description="Low complexity" evidence="6">
    <location>
        <begin position="126"/>
        <end position="135"/>
    </location>
</feature>
<protein>
    <recommendedName>
        <fullName evidence="7">SHSP domain-containing protein</fullName>
    </recommendedName>
</protein>
<dbReference type="Gene3D" id="2.60.40.790">
    <property type="match status" value="2"/>
</dbReference>
<dbReference type="GO" id="GO:0005886">
    <property type="term" value="C:plasma membrane"/>
    <property type="evidence" value="ECO:0007669"/>
    <property type="project" value="UniProtKB-SubCell"/>
</dbReference>
<accession>A0A444YEA9</accession>